<name>A0A4V1Q219_9AGAR</name>
<dbReference type="Proteomes" id="UP000290288">
    <property type="component" value="Unassembled WGS sequence"/>
</dbReference>
<reference evidence="1 2" key="1">
    <citation type="submission" date="2019-01" db="EMBL/GenBank/DDBJ databases">
        <title>Draft genome sequence of Psathyrella aberdarensis IHI B618.</title>
        <authorList>
            <person name="Buettner E."/>
            <person name="Kellner H."/>
        </authorList>
    </citation>
    <scope>NUCLEOTIDE SEQUENCE [LARGE SCALE GENOMIC DNA]</scope>
    <source>
        <strain evidence="1 2">IHI B618</strain>
    </source>
</reference>
<accession>A0A4V1Q219</accession>
<evidence type="ECO:0000313" key="1">
    <source>
        <dbReference type="EMBL" id="RXW13548.1"/>
    </source>
</evidence>
<proteinExistence type="predicted"/>
<keyword evidence="2" id="KW-1185">Reference proteome</keyword>
<sequence>MAQSPELQQHLDAFQELDIAKDASFEHKEGQLVEDISRSDLQDIIQIGMGYTEGDNDDIDC</sequence>
<protein>
    <submittedName>
        <fullName evidence="1">Uncharacterized protein</fullName>
    </submittedName>
</protein>
<organism evidence="1 2">
    <name type="scientific">Candolleomyces aberdarensis</name>
    <dbReference type="NCBI Taxonomy" id="2316362"/>
    <lineage>
        <taxon>Eukaryota</taxon>
        <taxon>Fungi</taxon>
        <taxon>Dikarya</taxon>
        <taxon>Basidiomycota</taxon>
        <taxon>Agaricomycotina</taxon>
        <taxon>Agaricomycetes</taxon>
        <taxon>Agaricomycetidae</taxon>
        <taxon>Agaricales</taxon>
        <taxon>Agaricineae</taxon>
        <taxon>Psathyrellaceae</taxon>
        <taxon>Candolleomyces</taxon>
    </lineage>
</organism>
<evidence type="ECO:0000313" key="2">
    <source>
        <dbReference type="Proteomes" id="UP000290288"/>
    </source>
</evidence>
<gene>
    <name evidence="1" type="ORF">EST38_g12304</name>
</gene>
<dbReference type="EMBL" id="SDEE01000884">
    <property type="protein sequence ID" value="RXW13548.1"/>
    <property type="molecule type" value="Genomic_DNA"/>
</dbReference>
<dbReference type="AlphaFoldDB" id="A0A4V1Q219"/>
<comment type="caution">
    <text evidence="1">The sequence shown here is derived from an EMBL/GenBank/DDBJ whole genome shotgun (WGS) entry which is preliminary data.</text>
</comment>